<name>A0ABR0X0C2_REHGL</name>
<protein>
    <recommendedName>
        <fullName evidence="1">Serine aminopeptidase S33 domain-containing protein</fullName>
    </recommendedName>
</protein>
<evidence type="ECO:0000313" key="2">
    <source>
        <dbReference type="EMBL" id="KAK6151954.1"/>
    </source>
</evidence>
<comment type="caution">
    <text evidence="2">The sequence shown here is derived from an EMBL/GenBank/DDBJ whole genome shotgun (WGS) entry which is preliminary data.</text>
</comment>
<dbReference type="Proteomes" id="UP001318860">
    <property type="component" value="Unassembled WGS sequence"/>
</dbReference>
<accession>A0ABR0X0C2</accession>
<dbReference type="EMBL" id="JABTTQ020000007">
    <property type="protein sequence ID" value="KAK6151954.1"/>
    <property type="molecule type" value="Genomic_DNA"/>
</dbReference>
<sequence length="257" mass="28898">MQQNIKIENKHGEKLAGVLHETGSNEIVIVCHGFLCSKDKPIIMNLAVALENARISVFRFDFTGNGESEGSFQLANYYRETEDIRAVTEYFGSLNRKVTAILGHSKGGNIVLLYASIYDIDAVVNVSGPYYLDKGFDERFGENFMERIETDGFVDFTNKVGKIYRATKESLVELRNIKMRDTCLSIDKRCRVLTIHGASDTVVQLEDAREFDKVIQNHTLHVIKGANHGFTKHQAELASTVVSYIKGCLQLREKAIV</sequence>
<dbReference type="Pfam" id="PF12146">
    <property type="entry name" value="Hydrolase_4"/>
    <property type="match status" value="1"/>
</dbReference>
<dbReference type="InterPro" id="IPR029058">
    <property type="entry name" value="AB_hydrolase_fold"/>
</dbReference>
<proteinExistence type="predicted"/>
<gene>
    <name evidence="2" type="ORF">DH2020_014589</name>
</gene>
<feature type="domain" description="Serine aminopeptidase S33" evidence="1">
    <location>
        <begin position="26"/>
        <end position="124"/>
    </location>
</feature>
<dbReference type="InterPro" id="IPR022742">
    <property type="entry name" value="Hydrolase_4"/>
</dbReference>
<keyword evidence="3" id="KW-1185">Reference proteome</keyword>
<organism evidence="2 3">
    <name type="scientific">Rehmannia glutinosa</name>
    <name type="common">Chinese foxglove</name>
    <dbReference type="NCBI Taxonomy" id="99300"/>
    <lineage>
        <taxon>Eukaryota</taxon>
        <taxon>Viridiplantae</taxon>
        <taxon>Streptophyta</taxon>
        <taxon>Embryophyta</taxon>
        <taxon>Tracheophyta</taxon>
        <taxon>Spermatophyta</taxon>
        <taxon>Magnoliopsida</taxon>
        <taxon>eudicotyledons</taxon>
        <taxon>Gunneridae</taxon>
        <taxon>Pentapetalae</taxon>
        <taxon>asterids</taxon>
        <taxon>lamiids</taxon>
        <taxon>Lamiales</taxon>
        <taxon>Orobanchaceae</taxon>
        <taxon>Rehmannieae</taxon>
        <taxon>Rehmannia</taxon>
    </lineage>
</organism>
<dbReference type="PANTHER" id="PTHR42886">
    <property type="entry name" value="RE40534P-RELATED"/>
    <property type="match status" value="1"/>
</dbReference>
<dbReference type="SUPFAM" id="SSF53474">
    <property type="entry name" value="alpha/beta-Hydrolases"/>
    <property type="match status" value="1"/>
</dbReference>
<evidence type="ECO:0000259" key="1">
    <source>
        <dbReference type="Pfam" id="PF12146"/>
    </source>
</evidence>
<dbReference type="PANTHER" id="PTHR42886:SF53">
    <property type="entry name" value="ALPHA_BETA-HYDROLASES SUPERFAMILY PROTEIN"/>
    <property type="match status" value="1"/>
</dbReference>
<dbReference type="Gene3D" id="3.40.50.1820">
    <property type="entry name" value="alpha/beta hydrolase"/>
    <property type="match status" value="1"/>
</dbReference>
<evidence type="ECO:0000313" key="3">
    <source>
        <dbReference type="Proteomes" id="UP001318860"/>
    </source>
</evidence>
<reference evidence="2 3" key="1">
    <citation type="journal article" date="2021" name="Comput. Struct. Biotechnol. J.">
        <title>De novo genome assembly of the potent medicinal plant Rehmannia glutinosa using nanopore technology.</title>
        <authorList>
            <person name="Ma L."/>
            <person name="Dong C."/>
            <person name="Song C."/>
            <person name="Wang X."/>
            <person name="Zheng X."/>
            <person name="Niu Y."/>
            <person name="Chen S."/>
            <person name="Feng W."/>
        </authorList>
    </citation>
    <scope>NUCLEOTIDE SEQUENCE [LARGE SCALE GENOMIC DNA]</scope>
    <source>
        <strain evidence="2">DH-2019</strain>
    </source>
</reference>